<keyword evidence="1" id="KW-0472">Membrane</keyword>
<keyword evidence="1" id="KW-0812">Transmembrane</keyword>
<feature type="transmembrane region" description="Helical" evidence="1">
    <location>
        <begin position="389"/>
        <end position="412"/>
    </location>
</feature>
<feature type="transmembrane region" description="Helical" evidence="1">
    <location>
        <begin position="221"/>
        <end position="252"/>
    </location>
</feature>
<keyword evidence="1" id="KW-1133">Transmembrane helix</keyword>
<dbReference type="EMBL" id="PEUY01000006">
    <property type="protein sequence ID" value="PIV11426.1"/>
    <property type="molecule type" value="Genomic_DNA"/>
</dbReference>
<feature type="transmembrane region" description="Helical" evidence="1">
    <location>
        <begin position="183"/>
        <end position="201"/>
    </location>
</feature>
<feature type="transmembrane region" description="Helical" evidence="1">
    <location>
        <begin position="354"/>
        <end position="383"/>
    </location>
</feature>
<evidence type="ECO:0000256" key="1">
    <source>
        <dbReference type="SAM" id="Phobius"/>
    </source>
</evidence>
<feature type="transmembrane region" description="Helical" evidence="1">
    <location>
        <begin position="433"/>
        <end position="453"/>
    </location>
</feature>
<comment type="caution">
    <text evidence="2">The sequence shown here is derived from an EMBL/GenBank/DDBJ whole genome shotgun (WGS) entry which is preliminary data.</text>
</comment>
<feature type="transmembrane region" description="Helical" evidence="1">
    <location>
        <begin position="272"/>
        <end position="290"/>
    </location>
</feature>
<dbReference type="Proteomes" id="UP000230673">
    <property type="component" value="Unassembled WGS sequence"/>
</dbReference>
<feature type="transmembrane region" description="Helical" evidence="1">
    <location>
        <begin position="473"/>
        <end position="489"/>
    </location>
</feature>
<dbReference type="InterPro" id="IPR036259">
    <property type="entry name" value="MFS_trans_sf"/>
</dbReference>
<evidence type="ECO:0000313" key="3">
    <source>
        <dbReference type="Proteomes" id="UP000230673"/>
    </source>
</evidence>
<gene>
    <name evidence="2" type="ORF">COS50_00250</name>
</gene>
<reference evidence="3" key="1">
    <citation type="submission" date="2017-09" db="EMBL/GenBank/DDBJ databases">
        <title>Depth-based differentiation of microbial function through sediment-hosted aquifers and enrichment of novel symbionts in the deep terrestrial subsurface.</title>
        <authorList>
            <person name="Probst A.J."/>
            <person name="Ladd B."/>
            <person name="Jarett J.K."/>
            <person name="Geller-Mcgrath D.E."/>
            <person name="Sieber C.M.K."/>
            <person name="Emerson J.B."/>
            <person name="Anantharaman K."/>
            <person name="Thomas B.C."/>
            <person name="Malmstrom R."/>
            <person name="Stieglmeier M."/>
            <person name="Klingl A."/>
            <person name="Woyke T."/>
            <person name="Ryan C.M."/>
            <person name="Banfield J.F."/>
        </authorList>
    </citation>
    <scope>NUCLEOTIDE SEQUENCE [LARGE SCALE GENOMIC DNA]</scope>
</reference>
<protein>
    <submittedName>
        <fullName evidence="2">Uncharacterized protein</fullName>
    </submittedName>
</protein>
<feature type="transmembrane region" description="Helical" evidence="1">
    <location>
        <begin position="38"/>
        <end position="56"/>
    </location>
</feature>
<sequence length="566" mass="62059">MLLSPRVIPSERSESRDLKNMIGYIKYLKKIFSIAKKVFLVITVYFVVISLFMYFFNKDRPKVTYDPIQNNRQEIYKVINDKKLNSTKEGKLSITIYRSILCGVIGEGCTNNSKDGQTNYKNSLSGFITELITLPYVNPPASGIFWAKNGLENAGFIPKTQAAGIGFNSLSVFMPIWKAMRNLSYLILVLIIIIIGFMIMFRMKLNPQTITSVENALPKIIVTLILITFSYAIAGFMIDLMYLIILAGIEIIGVPFGLDIASYQKDILTSNIFGYIFTGKNIGIYFRSVFGIIRILPWEIQAILGAIWTALTFILAIRFITPLGPYLAGLFGKLEAMLTVFGAGVTINIGEWAAYFIAGIVAVIVAFAVLLIIIFAITLFTLLFLAFRIAFLLLSSLIQLILYIMLAPLIIMTEAIPGQSSFSSWIKNIIGNLIVFPSVIFLIMICNGITQLYSVNAAVFTPPFLANWYPQTIAPIISAVILLMIPDLVQGLKQAIIGKGGLQIPASPAVLFGAAGTTLSTVASGASQIYYLSAAKTALFGDGKGKSPGLLGNIFGGFKDNIKKGS</sequence>
<feature type="transmembrane region" description="Helical" evidence="1">
    <location>
        <begin position="302"/>
        <end position="320"/>
    </location>
</feature>
<dbReference type="AlphaFoldDB" id="A0A2M7BXY4"/>
<feature type="transmembrane region" description="Helical" evidence="1">
    <location>
        <begin position="326"/>
        <end position="347"/>
    </location>
</feature>
<evidence type="ECO:0000313" key="2">
    <source>
        <dbReference type="EMBL" id="PIV11426.1"/>
    </source>
</evidence>
<name>A0A2M7BXY4_9BACT</name>
<dbReference type="SUPFAM" id="SSF103473">
    <property type="entry name" value="MFS general substrate transporter"/>
    <property type="match status" value="1"/>
</dbReference>
<proteinExistence type="predicted"/>
<accession>A0A2M7BXY4</accession>
<organism evidence="2 3">
    <name type="scientific">Candidatus Roizmanbacteria bacterium CG03_land_8_20_14_0_80_35_26</name>
    <dbReference type="NCBI Taxonomy" id="1974845"/>
    <lineage>
        <taxon>Bacteria</taxon>
        <taxon>Candidatus Roizmaniibacteriota</taxon>
    </lineage>
</organism>